<dbReference type="InterPro" id="IPR004843">
    <property type="entry name" value="Calcineurin-like_PHP"/>
</dbReference>
<dbReference type="Gene3D" id="3.60.21.10">
    <property type="match status" value="2"/>
</dbReference>
<dbReference type="GO" id="GO:0016788">
    <property type="term" value="F:hydrolase activity, acting on ester bonds"/>
    <property type="evidence" value="ECO:0007669"/>
    <property type="project" value="InterPro"/>
</dbReference>
<evidence type="ECO:0000313" key="6">
    <source>
        <dbReference type="EMBL" id="GLC28051.1"/>
    </source>
</evidence>
<name>A0AA37QE07_9BACT</name>
<dbReference type="SUPFAM" id="SSF56300">
    <property type="entry name" value="Metallo-dependent phosphatases"/>
    <property type="match status" value="2"/>
</dbReference>
<sequence>MPRRGAVWSGAALSLAVAILGGAHVAGAQGAPRAADSLELLIASTTDVHGRLRGWDYFAGRADTVRSLARAATVVDSLRAAHPDRVVLVDAGDLLQGTPLTYVAARVAPDQPHPVSAAMNAMRYDAAAIGNHEFNYGVETLDRATGQARFPFLAANLRRTDGGRAYRAWTMVERGGAKVALVGGTTPGSMVWDRDHLKGKVTIGDIVPAVRAAAAEARAAGADVVVAVLHSGLGEPSSYDTVSTGLPSENVAARVAREVPGLDVVIFGHSHRQLPDTTIGGALVMQPKNWAESVGVARLALVRRDGKWAVASKRGTLVPTVGRAESPAVLAATDAGHARAVAYAASEVGRTTVAWRADSSRVADTPLLDFVLEVMRRTAKADLAAGAAFSLEAGLDAGPVTVAEMARLYPYENTLRAVRVSGAQLRQFLEHSARYYRPFDAANASASIVDPSVPGYNFDVVAGADYVLDVSRPVGQRVTSLSVHGRPVADTDSFTLALNNYRQTGGGGFAMLAGAPVVYDEGLEIRQLLIDEAKARGTLDPADYFTPNWRLEPAAAVGAAYASMRGDATGRAAAGASAVRATTAAAAAAQDTGAIRVRKDAPAIRRRPGLPTTLRIIGMNDFHGGVEARADTRGVRRGGADALAAAIARARSECRPPACVSILLDGGDEFQGTPASNLTYGRAVVPIMKELGVVASALGNHEFDWGVDTLRARLRELPYTVLGANVRTTDGKKLPWLRDDTLVVRNGLRIGIVGVADPSTPRTTKVLNVKGLVFGPMAPAIDERARALRARGADLVVVTGHIGGYCDRDGENDPGSAGAAGPTPCTGEVFTLARELREPIAAIVSGHTHSRVATIVNGIPISQGRSSGRGLGVIDIPLAGGAPRVEMREVVADSMGPVPPRVAALSARALADVQARVTRVVAEVAEAMPREPDEQYAVGNLIADAQRWATRADVAIMNNGGIRTGLPAGPATFGRLYEIQPFGNTLYTLRVRGRDLKAYLPKLVTRDRPRWHVSGVTITYDSTKTGTARFVAATLDGGKAIEDEQLYAVTINDFLVTGGDGVTLAEGAASVVETKVVDVDALMGYLRQLPQPVRAPTEVRIRNVAGAQP</sequence>
<dbReference type="Gene3D" id="3.90.780.10">
    <property type="entry name" value="5'-Nucleotidase, C-terminal domain"/>
    <property type="match status" value="2"/>
</dbReference>
<feature type="domain" description="5'-Nucleotidase C-terminal" evidence="5">
    <location>
        <begin position="348"/>
        <end position="513"/>
    </location>
</feature>
<dbReference type="Pfam" id="PF02872">
    <property type="entry name" value="5_nucleotid_C"/>
    <property type="match status" value="2"/>
</dbReference>
<dbReference type="EMBL" id="BRXS01000007">
    <property type="protein sequence ID" value="GLC28051.1"/>
    <property type="molecule type" value="Genomic_DNA"/>
</dbReference>
<reference evidence="6" key="1">
    <citation type="submission" date="2022-08" db="EMBL/GenBank/DDBJ databases">
        <title>Draft genome sequencing of Roseisolibacter agri AW1220.</title>
        <authorList>
            <person name="Tobiishi Y."/>
            <person name="Tonouchi A."/>
        </authorList>
    </citation>
    <scope>NUCLEOTIDE SEQUENCE</scope>
    <source>
        <strain evidence="6">AW1220</strain>
    </source>
</reference>
<evidence type="ECO:0000256" key="3">
    <source>
        <dbReference type="SAM" id="SignalP"/>
    </source>
</evidence>
<evidence type="ECO:0000256" key="2">
    <source>
        <dbReference type="ARBA" id="ARBA00022729"/>
    </source>
</evidence>
<comment type="caution">
    <text evidence="6">The sequence shown here is derived from an EMBL/GenBank/DDBJ whole genome shotgun (WGS) entry which is preliminary data.</text>
</comment>
<dbReference type="SUPFAM" id="SSF55816">
    <property type="entry name" value="5'-nucleotidase (syn. UDP-sugar hydrolase), C-terminal domain"/>
    <property type="match status" value="2"/>
</dbReference>
<dbReference type="InterPro" id="IPR006179">
    <property type="entry name" value="5_nucleotidase/apyrase"/>
</dbReference>
<dbReference type="PRINTS" id="PR01607">
    <property type="entry name" value="APYRASEFAMLY"/>
</dbReference>
<dbReference type="AlphaFoldDB" id="A0AA37QE07"/>
<feature type="domain" description="5'-Nucleotidase C-terminal" evidence="5">
    <location>
        <begin position="931"/>
        <end position="1064"/>
    </location>
</feature>
<dbReference type="InterPro" id="IPR008334">
    <property type="entry name" value="5'-Nucleotdase_C"/>
</dbReference>
<comment type="similarity">
    <text evidence="1">Belongs to the 5'-nucleotidase family.</text>
</comment>
<feature type="signal peptide" evidence="3">
    <location>
        <begin position="1"/>
        <end position="28"/>
    </location>
</feature>
<evidence type="ECO:0000259" key="4">
    <source>
        <dbReference type="Pfam" id="PF00149"/>
    </source>
</evidence>
<dbReference type="GO" id="GO:0000166">
    <property type="term" value="F:nucleotide binding"/>
    <property type="evidence" value="ECO:0007669"/>
    <property type="project" value="InterPro"/>
</dbReference>
<dbReference type="InterPro" id="IPR029052">
    <property type="entry name" value="Metallo-depent_PP-like"/>
</dbReference>
<organism evidence="6 7">
    <name type="scientific">Roseisolibacter agri</name>
    <dbReference type="NCBI Taxonomy" id="2014610"/>
    <lineage>
        <taxon>Bacteria</taxon>
        <taxon>Pseudomonadati</taxon>
        <taxon>Gemmatimonadota</taxon>
        <taxon>Gemmatimonadia</taxon>
        <taxon>Gemmatimonadales</taxon>
        <taxon>Gemmatimonadaceae</taxon>
        <taxon>Roseisolibacter</taxon>
    </lineage>
</organism>
<feature type="domain" description="Calcineurin-like phosphoesterase" evidence="4">
    <location>
        <begin position="614"/>
        <end position="850"/>
    </location>
</feature>
<dbReference type="GO" id="GO:0046872">
    <property type="term" value="F:metal ion binding"/>
    <property type="evidence" value="ECO:0007669"/>
    <property type="project" value="InterPro"/>
</dbReference>
<protein>
    <recommendedName>
        <fullName evidence="8">Trifunctional nucleotide phosphoesterase protein YfkN</fullName>
    </recommendedName>
</protein>
<evidence type="ECO:0000313" key="7">
    <source>
        <dbReference type="Proteomes" id="UP001161325"/>
    </source>
</evidence>
<evidence type="ECO:0008006" key="8">
    <source>
        <dbReference type="Google" id="ProtNLM"/>
    </source>
</evidence>
<keyword evidence="2 3" id="KW-0732">Signal</keyword>
<dbReference type="InterPro" id="IPR006146">
    <property type="entry name" value="5'-Nucleotdase_CS"/>
</dbReference>
<dbReference type="PROSITE" id="PS00786">
    <property type="entry name" value="5_NUCLEOTIDASE_2"/>
    <property type="match status" value="1"/>
</dbReference>
<keyword evidence="7" id="KW-1185">Reference proteome</keyword>
<proteinExistence type="inferred from homology"/>
<feature type="chain" id="PRO_5041218288" description="Trifunctional nucleotide phosphoesterase protein YfkN" evidence="3">
    <location>
        <begin position="29"/>
        <end position="1109"/>
    </location>
</feature>
<dbReference type="GO" id="GO:0030288">
    <property type="term" value="C:outer membrane-bounded periplasmic space"/>
    <property type="evidence" value="ECO:0007669"/>
    <property type="project" value="TreeGrafter"/>
</dbReference>
<feature type="domain" description="Calcineurin-like phosphoesterase" evidence="4">
    <location>
        <begin position="42"/>
        <end position="272"/>
    </location>
</feature>
<dbReference type="PANTHER" id="PTHR11575">
    <property type="entry name" value="5'-NUCLEOTIDASE-RELATED"/>
    <property type="match status" value="1"/>
</dbReference>
<dbReference type="InterPro" id="IPR036907">
    <property type="entry name" value="5'-Nucleotdase_C_sf"/>
</dbReference>
<accession>A0AA37QE07</accession>
<evidence type="ECO:0000256" key="1">
    <source>
        <dbReference type="ARBA" id="ARBA00006654"/>
    </source>
</evidence>
<evidence type="ECO:0000259" key="5">
    <source>
        <dbReference type="Pfam" id="PF02872"/>
    </source>
</evidence>
<gene>
    <name evidence="6" type="ORF">rosag_45640</name>
</gene>
<dbReference type="Proteomes" id="UP001161325">
    <property type="component" value="Unassembled WGS sequence"/>
</dbReference>
<dbReference type="Pfam" id="PF00149">
    <property type="entry name" value="Metallophos"/>
    <property type="match status" value="2"/>
</dbReference>
<dbReference type="PANTHER" id="PTHR11575:SF6">
    <property type="entry name" value="2',3'-CYCLIC-NUCLEOTIDE 2'-PHOSPHODIESTERASE_3'-NUCLEOTIDASE"/>
    <property type="match status" value="1"/>
</dbReference>
<dbReference type="GO" id="GO:0009166">
    <property type="term" value="P:nucleotide catabolic process"/>
    <property type="evidence" value="ECO:0007669"/>
    <property type="project" value="InterPro"/>
</dbReference>